<proteinExistence type="predicted"/>
<dbReference type="InterPro" id="IPR051782">
    <property type="entry name" value="ABC_Transporter_VariousFunc"/>
</dbReference>
<dbReference type="SUPFAM" id="SSF52540">
    <property type="entry name" value="P-loop containing nucleoside triphosphate hydrolases"/>
    <property type="match status" value="1"/>
</dbReference>
<evidence type="ECO:0000256" key="3">
    <source>
        <dbReference type="ARBA" id="ARBA00022840"/>
    </source>
</evidence>
<keyword evidence="1" id="KW-0813">Transport</keyword>
<dbReference type="InterPro" id="IPR003593">
    <property type="entry name" value="AAA+_ATPase"/>
</dbReference>
<evidence type="ECO:0000256" key="1">
    <source>
        <dbReference type="ARBA" id="ARBA00022448"/>
    </source>
</evidence>
<organism evidence="5 6">
    <name type="scientific">Lederbergia ruris</name>
    <dbReference type="NCBI Taxonomy" id="217495"/>
    <lineage>
        <taxon>Bacteria</taxon>
        <taxon>Bacillati</taxon>
        <taxon>Bacillota</taxon>
        <taxon>Bacilli</taxon>
        <taxon>Bacillales</taxon>
        <taxon>Bacillaceae</taxon>
        <taxon>Lederbergia</taxon>
    </lineage>
</organism>
<feature type="domain" description="ABC transporter" evidence="4">
    <location>
        <begin position="6"/>
        <end position="220"/>
    </location>
</feature>
<evidence type="ECO:0000313" key="5">
    <source>
        <dbReference type="EMBL" id="GIN59691.1"/>
    </source>
</evidence>
<evidence type="ECO:0000259" key="4">
    <source>
        <dbReference type="PROSITE" id="PS50893"/>
    </source>
</evidence>
<dbReference type="InterPro" id="IPR027417">
    <property type="entry name" value="P-loop_NTPase"/>
</dbReference>
<dbReference type="InterPro" id="IPR003439">
    <property type="entry name" value="ABC_transporter-like_ATP-bd"/>
</dbReference>
<keyword evidence="2" id="KW-0547">Nucleotide-binding</keyword>
<protein>
    <submittedName>
        <fullName evidence="5">ABC transporter ATP-binding protein</fullName>
    </submittedName>
</protein>
<dbReference type="Proteomes" id="UP000679950">
    <property type="component" value="Unassembled WGS sequence"/>
</dbReference>
<dbReference type="Pfam" id="PF00005">
    <property type="entry name" value="ABC_tran"/>
    <property type="match status" value="1"/>
</dbReference>
<gene>
    <name evidence="5" type="ORF">J8TS2_40100</name>
</gene>
<evidence type="ECO:0000256" key="2">
    <source>
        <dbReference type="ARBA" id="ARBA00022741"/>
    </source>
</evidence>
<dbReference type="Gene3D" id="3.40.50.300">
    <property type="entry name" value="P-loop containing nucleotide triphosphate hydrolases"/>
    <property type="match status" value="1"/>
</dbReference>
<accession>A0ABQ4KP15</accession>
<dbReference type="GO" id="GO:0005524">
    <property type="term" value="F:ATP binding"/>
    <property type="evidence" value="ECO:0007669"/>
    <property type="project" value="UniProtKB-KW"/>
</dbReference>
<dbReference type="PROSITE" id="PS50893">
    <property type="entry name" value="ABC_TRANSPORTER_2"/>
    <property type="match status" value="1"/>
</dbReference>
<dbReference type="SMART" id="SM00382">
    <property type="entry name" value="AAA"/>
    <property type="match status" value="1"/>
</dbReference>
<comment type="caution">
    <text evidence="5">The sequence shown here is derived from an EMBL/GenBank/DDBJ whole genome shotgun (WGS) entry which is preliminary data.</text>
</comment>
<reference evidence="5 6" key="1">
    <citation type="submission" date="2021-03" db="EMBL/GenBank/DDBJ databases">
        <title>Antimicrobial resistance genes in bacteria isolated from Japanese honey, and their potential for conferring macrolide and lincosamide resistance in the American foulbrood pathogen Paenibacillus larvae.</title>
        <authorList>
            <person name="Okamoto M."/>
            <person name="Kumagai M."/>
            <person name="Kanamori H."/>
            <person name="Takamatsu D."/>
        </authorList>
    </citation>
    <scope>NUCLEOTIDE SEQUENCE [LARGE SCALE GENOMIC DNA]</scope>
    <source>
        <strain evidence="5 6">J8TS2</strain>
    </source>
</reference>
<dbReference type="PANTHER" id="PTHR42939:SF1">
    <property type="entry name" value="ABC TRANSPORTER ATP-BINDING PROTEIN ALBC-RELATED"/>
    <property type="match status" value="1"/>
</dbReference>
<dbReference type="PANTHER" id="PTHR42939">
    <property type="entry name" value="ABC TRANSPORTER ATP-BINDING PROTEIN ALBC-RELATED"/>
    <property type="match status" value="1"/>
</dbReference>
<evidence type="ECO:0000313" key="6">
    <source>
        <dbReference type="Proteomes" id="UP000679950"/>
    </source>
</evidence>
<keyword evidence="6" id="KW-1185">Reference proteome</keyword>
<sequence length="267" mass="30211">MEGPMIEAKNISKIIDGQTILKQISFCLQGNKAFFIRGSNGSGKSTLLKLLAGIYHPTHGTLNRGTNRIGYMPEHFPEGLPFRVKEYLSIIANFHGYSKKELKEYIQLFSIEAFLNTSLKQCSKGTKQKVGIIQALISKPDILLLDEPLTGLDQESQQVFIQLLDKQKRNSMIIFTAHENPLIEKIADEQFLLEAGGLAKSNMKSRKKQIKFKYTRVDILQNLQLVTHNRNEKTAVLSANSDQSDPLLLHLLNNQCSILEVWEEGER</sequence>
<keyword evidence="3 5" id="KW-0067">ATP-binding</keyword>
<dbReference type="RefSeq" id="WP_212967413.1">
    <property type="nucleotide sequence ID" value="NZ_BORB01000055.1"/>
</dbReference>
<dbReference type="EMBL" id="BORB01000055">
    <property type="protein sequence ID" value="GIN59691.1"/>
    <property type="molecule type" value="Genomic_DNA"/>
</dbReference>
<name>A0ABQ4KP15_9BACI</name>